<comment type="caution">
    <text evidence="1">The sequence shown here is derived from an EMBL/GenBank/DDBJ whole genome shotgun (WGS) entry which is preliminary data.</text>
</comment>
<reference evidence="1 2" key="1">
    <citation type="submission" date="2018-11" db="EMBL/GenBank/DDBJ databases">
        <title>Lysobacter cryohumiis sp. nov., isolated from soil in the Tianshan Mountains, Xinjiang, China.</title>
        <authorList>
            <person name="Luo Y."/>
            <person name="Sheng H."/>
        </authorList>
    </citation>
    <scope>NUCLEOTIDE SEQUENCE [LARGE SCALE GENOMIC DNA]</scope>
    <source>
        <strain evidence="1 2">ZS60</strain>
    </source>
</reference>
<dbReference type="RefSeq" id="WP_123087977.1">
    <property type="nucleotide sequence ID" value="NZ_RIBS01000004.1"/>
</dbReference>
<evidence type="ECO:0000313" key="1">
    <source>
        <dbReference type="EMBL" id="RNF83719.1"/>
    </source>
</evidence>
<sequence>MSRHPCLSCGACCATFRVAFHWSEAAPELAGVTPPALTEPLDPHRVVMRGTMNKPTRCTSLVGDIGQAAHCGIYAQRPSPCHALQAAWENGEASPQCDRARIAHGLSPLTPQTWQTPVTPDLA</sequence>
<dbReference type="AlphaFoldDB" id="A0A3M8SR06"/>
<dbReference type="OrthoDB" id="196483at2"/>
<name>A0A3M8SR06_9GAMM</name>
<accession>A0A3M8SR06</accession>
<keyword evidence="2" id="KW-1185">Reference proteome</keyword>
<evidence type="ECO:0000313" key="2">
    <source>
        <dbReference type="Proteomes" id="UP000267049"/>
    </source>
</evidence>
<dbReference type="EMBL" id="RIBS01000004">
    <property type="protein sequence ID" value="RNF83719.1"/>
    <property type="molecule type" value="Genomic_DNA"/>
</dbReference>
<organism evidence="1 2">
    <name type="scientific">Montanilutibacter psychrotolerans</name>
    <dbReference type="NCBI Taxonomy" id="1327343"/>
    <lineage>
        <taxon>Bacteria</taxon>
        <taxon>Pseudomonadati</taxon>
        <taxon>Pseudomonadota</taxon>
        <taxon>Gammaproteobacteria</taxon>
        <taxon>Lysobacterales</taxon>
        <taxon>Lysobacteraceae</taxon>
        <taxon>Montanilutibacter</taxon>
    </lineage>
</organism>
<dbReference type="InterPro" id="IPR005358">
    <property type="entry name" value="Puta_zinc/iron-chelating_dom"/>
</dbReference>
<dbReference type="Proteomes" id="UP000267049">
    <property type="component" value="Unassembled WGS sequence"/>
</dbReference>
<gene>
    <name evidence="1" type="ORF">EER27_10105</name>
</gene>
<protein>
    <submittedName>
        <fullName evidence="1">YkgJ family cysteine cluster protein</fullName>
    </submittedName>
</protein>
<dbReference type="Pfam" id="PF03692">
    <property type="entry name" value="CxxCxxCC"/>
    <property type="match status" value="1"/>
</dbReference>
<proteinExistence type="predicted"/>